<dbReference type="AlphaFoldDB" id="A0A378F6G0"/>
<sequence>MKKGDLLIRIDDRDYRAALAKAAGEVARPAGRAGRYPGYPQLQQATIAALRLVTGRHGGNRKLANDNRRYNALAASSAISAQIRDNASADYRRAHAEQEKAKADKNRGRTSAGGAGCSPAANPGCPGAGQANLEMARLNLSYTDIRARSMG</sequence>
<dbReference type="Proteomes" id="UP000255167">
    <property type="component" value="Unassembled WGS sequence"/>
</dbReference>
<dbReference type="Gene3D" id="2.40.50.100">
    <property type="match status" value="1"/>
</dbReference>
<organism evidence="2 3">
    <name type="scientific">Klebsiella pneumoniae</name>
    <dbReference type="NCBI Taxonomy" id="573"/>
    <lineage>
        <taxon>Bacteria</taxon>
        <taxon>Pseudomonadati</taxon>
        <taxon>Pseudomonadota</taxon>
        <taxon>Gammaproteobacteria</taxon>
        <taxon>Enterobacterales</taxon>
        <taxon>Enterobacteriaceae</taxon>
        <taxon>Klebsiella/Raoultella group</taxon>
        <taxon>Klebsiella</taxon>
        <taxon>Klebsiella pneumoniae complex</taxon>
    </lineage>
</organism>
<dbReference type="Gene3D" id="1.10.287.470">
    <property type="entry name" value="Helix hairpin bin"/>
    <property type="match status" value="1"/>
</dbReference>
<evidence type="ECO:0000313" key="2">
    <source>
        <dbReference type="EMBL" id="STW39360.1"/>
    </source>
</evidence>
<feature type="compositionally biased region" description="Basic and acidic residues" evidence="1">
    <location>
        <begin position="90"/>
        <end position="107"/>
    </location>
</feature>
<dbReference type="EMBL" id="UGNC01000004">
    <property type="protein sequence ID" value="STW39360.1"/>
    <property type="molecule type" value="Genomic_DNA"/>
</dbReference>
<feature type="region of interest" description="Disordered" evidence="1">
    <location>
        <begin position="86"/>
        <end position="127"/>
    </location>
</feature>
<accession>A0A378F6G0</accession>
<proteinExistence type="predicted"/>
<evidence type="ECO:0000256" key="1">
    <source>
        <dbReference type="SAM" id="MobiDB-lite"/>
    </source>
</evidence>
<dbReference type="GO" id="GO:1990281">
    <property type="term" value="C:efflux pump complex"/>
    <property type="evidence" value="ECO:0007669"/>
    <property type="project" value="TreeGrafter"/>
</dbReference>
<dbReference type="GO" id="GO:0015562">
    <property type="term" value="F:efflux transmembrane transporter activity"/>
    <property type="evidence" value="ECO:0007669"/>
    <property type="project" value="TreeGrafter"/>
</dbReference>
<gene>
    <name evidence="2" type="ORF">NCTC9617_00882</name>
</gene>
<protein>
    <submittedName>
        <fullName evidence="2">Multidrug resistance secretion protein</fullName>
    </submittedName>
</protein>
<dbReference type="PANTHER" id="PTHR30469">
    <property type="entry name" value="MULTIDRUG RESISTANCE PROTEIN MDTA"/>
    <property type="match status" value="1"/>
</dbReference>
<reference evidence="2 3" key="1">
    <citation type="submission" date="2018-06" db="EMBL/GenBank/DDBJ databases">
        <authorList>
            <consortium name="Pathogen Informatics"/>
            <person name="Doyle S."/>
        </authorList>
    </citation>
    <scope>NUCLEOTIDE SEQUENCE [LARGE SCALE GENOMIC DNA]</scope>
    <source>
        <strain evidence="2 3">NCTC9617</strain>
    </source>
</reference>
<name>A0A378F6G0_KLEPN</name>
<evidence type="ECO:0000313" key="3">
    <source>
        <dbReference type="Proteomes" id="UP000255167"/>
    </source>
</evidence>